<dbReference type="Pfam" id="PF08263">
    <property type="entry name" value="LRRNT_2"/>
    <property type="match status" value="1"/>
</dbReference>
<evidence type="ECO:0000313" key="12">
    <source>
        <dbReference type="Proteomes" id="UP000825729"/>
    </source>
</evidence>
<dbReference type="InterPro" id="IPR032675">
    <property type="entry name" value="LRR_dom_sf"/>
</dbReference>
<dbReference type="InterPro" id="IPR046956">
    <property type="entry name" value="RLP23-like"/>
</dbReference>
<evidence type="ECO:0000256" key="6">
    <source>
        <dbReference type="ARBA" id="ARBA00022989"/>
    </source>
</evidence>
<evidence type="ECO:0000256" key="4">
    <source>
        <dbReference type="ARBA" id="ARBA00022729"/>
    </source>
</evidence>
<evidence type="ECO:0000256" key="9">
    <source>
        <dbReference type="SAM" id="SignalP"/>
    </source>
</evidence>
<accession>A0AAV7DXZ5</accession>
<evidence type="ECO:0000256" key="7">
    <source>
        <dbReference type="ARBA" id="ARBA00023136"/>
    </source>
</evidence>
<dbReference type="PANTHER" id="PTHR48063:SF90">
    <property type="entry name" value="OS11G0565920 PROTEIN"/>
    <property type="match status" value="1"/>
</dbReference>
<name>A0AAV7DXZ5_ARIFI</name>
<comment type="caution">
    <text evidence="11">The sequence shown here is derived from an EMBL/GenBank/DDBJ whole genome shotgun (WGS) entry which is preliminary data.</text>
</comment>
<keyword evidence="6" id="KW-1133">Transmembrane helix</keyword>
<keyword evidence="8" id="KW-0325">Glycoprotein</keyword>
<keyword evidence="7" id="KW-0472">Membrane</keyword>
<keyword evidence="3" id="KW-0812">Transmembrane</keyword>
<evidence type="ECO:0000256" key="2">
    <source>
        <dbReference type="ARBA" id="ARBA00022614"/>
    </source>
</evidence>
<dbReference type="PANTHER" id="PTHR48063">
    <property type="entry name" value="LRR RECEPTOR-LIKE KINASE"/>
    <property type="match status" value="1"/>
</dbReference>
<keyword evidence="12" id="KW-1185">Reference proteome</keyword>
<dbReference type="Gene3D" id="3.80.10.10">
    <property type="entry name" value="Ribonuclease Inhibitor"/>
    <property type="match status" value="1"/>
</dbReference>
<proteinExistence type="predicted"/>
<feature type="signal peptide" evidence="9">
    <location>
        <begin position="1"/>
        <end position="23"/>
    </location>
</feature>
<evidence type="ECO:0000256" key="1">
    <source>
        <dbReference type="ARBA" id="ARBA00004479"/>
    </source>
</evidence>
<feature type="domain" description="Leucine-rich repeat-containing N-terminal plant-type" evidence="10">
    <location>
        <begin position="35"/>
        <end position="73"/>
    </location>
</feature>
<dbReference type="Proteomes" id="UP000825729">
    <property type="component" value="Unassembled WGS sequence"/>
</dbReference>
<evidence type="ECO:0000259" key="10">
    <source>
        <dbReference type="Pfam" id="PF08263"/>
    </source>
</evidence>
<evidence type="ECO:0000256" key="5">
    <source>
        <dbReference type="ARBA" id="ARBA00022737"/>
    </source>
</evidence>
<organism evidence="11 12">
    <name type="scientific">Aristolochia fimbriata</name>
    <name type="common">White veined hardy Dutchman's pipe vine</name>
    <dbReference type="NCBI Taxonomy" id="158543"/>
    <lineage>
        <taxon>Eukaryota</taxon>
        <taxon>Viridiplantae</taxon>
        <taxon>Streptophyta</taxon>
        <taxon>Embryophyta</taxon>
        <taxon>Tracheophyta</taxon>
        <taxon>Spermatophyta</taxon>
        <taxon>Magnoliopsida</taxon>
        <taxon>Magnoliidae</taxon>
        <taxon>Piperales</taxon>
        <taxon>Aristolochiaceae</taxon>
        <taxon>Aristolochia</taxon>
    </lineage>
</organism>
<feature type="chain" id="PRO_5044000778" description="Leucine-rich repeat-containing N-terminal plant-type domain-containing protein" evidence="9">
    <location>
        <begin position="24"/>
        <end position="340"/>
    </location>
</feature>
<gene>
    <name evidence="11" type="ORF">H6P81_017003</name>
</gene>
<reference evidence="11 12" key="1">
    <citation type="submission" date="2021-07" db="EMBL/GenBank/DDBJ databases">
        <title>The Aristolochia fimbriata genome: insights into angiosperm evolution, floral development and chemical biosynthesis.</title>
        <authorList>
            <person name="Jiao Y."/>
        </authorList>
    </citation>
    <scope>NUCLEOTIDE SEQUENCE [LARGE SCALE GENOMIC DNA]</scope>
    <source>
        <strain evidence="11">IBCAS-2021</strain>
        <tissue evidence="11">Leaf</tissue>
    </source>
</reference>
<keyword evidence="5" id="KW-0677">Repeat</keyword>
<comment type="subcellular location">
    <subcellularLocation>
        <location evidence="1">Membrane</location>
        <topology evidence="1">Single-pass type I membrane protein</topology>
    </subcellularLocation>
</comment>
<evidence type="ECO:0000313" key="11">
    <source>
        <dbReference type="EMBL" id="KAG9441149.1"/>
    </source>
</evidence>
<keyword evidence="2" id="KW-0433">Leucine-rich repeat</keyword>
<evidence type="ECO:0000256" key="8">
    <source>
        <dbReference type="ARBA" id="ARBA00023180"/>
    </source>
</evidence>
<dbReference type="GO" id="GO:0016020">
    <property type="term" value="C:membrane"/>
    <property type="evidence" value="ECO:0007669"/>
    <property type="project" value="UniProtKB-SubCell"/>
</dbReference>
<sequence>MSSTTVRLLRVLFLLQAILSVVADHDSNGRGCMEREREALLKLKNGVTEDPHLLHRLSSWVGDNCCTWFGVVCRNVTGHVIELSLPNPDGINDSSALIHLTYVDFTFRPVPHPPSDLVPAMIVFTISGRKKYCNYVVEADGSTCYVDGIFASRVMEPECFNVPFSILFAPHLWARRASAIAASSDEHYFRVLLRTASLRLYMMVVLSTPWPMNSRCVLAWPTLTCSPHTPALMYMWKEDRHCFIYNITLNTPKLAAYRIWRSIACKNIIMCREARTNLSMMRMHATAGQDDGGIRGHLTVFCGVVAGGDGFCWGSGCEDPIATSLKSSCTGATSLGSIFG</sequence>
<protein>
    <recommendedName>
        <fullName evidence="10">Leucine-rich repeat-containing N-terminal plant-type domain-containing protein</fullName>
    </recommendedName>
</protein>
<dbReference type="InterPro" id="IPR013210">
    <property type="entry name" value="LRR_N_plant-typ"/>
</dbReference>
<evidence type="ECO:0000256" key="3">
    <source>
        <dbReference type="ARBA" id="ARBA00022692"/>
    </source>
</evidence>
<dbReference type="AlphaFoldDB" id="A0AAV7DXZ5"/>
<dbReference type="EMBL" id="JAINDJ010000007">
    <property type="protein sequence ID" value="KAG9441149.1"/>
    <property type="molecule type" value="Genomic_DNA"/>
</dbReference>
<keyword evidence="4 9" id="KW-0732">Signal</keyword>